<evidence type="ECO:0000256" key="1">
    <source>
        <dbReference type="SAM" id="SignalP"/>
    </source>
</evidence>
<dbReference type="RefSeq" id="WP_191308495.1">
    <property type="nucleotide sequence ID" value="NZ_BNCL01000003.1"/>
</dbReference>
<accession>A0ABS1S3T9</accession>
<proteinExistence type="predicted"/>
<sequence length="153" mass="16544">MIRLGMIHLAAALTLLGGAAQSQQVEVTPCGDGPRVDTIAEPWEQNTATYANGEVRLVLLDMVEPAGGAWKLVVISPPRDELGLRQCRVIGADGIGFYGLDFASRRATYDPQQELVVTFRATRYADAAPEGEPYTLVVTINQQTGEIGTEVRE</sequence>
<name>A0ABS1S3T9_9RHOB</name>
<feature type="signal peptide" evidence="1">
    <location>
        <begin position="1"/>
        <end position="22"/>
    </location>
</feature>
<dbReference type="EMBL" id="JAESHT010000003">
    <property type="protein sequence ID" value="MBL3672804.1"/>
    <property type="molecule type" value="Genomic_DNA"/>
</dbReference>
<comment type="caution">
    <text evidence="2">The sequence shown here is derived from an EMBL/GenBank/DDBJ whole genome shotgun (WGS) entry which is preliminary data.</text>
</comment>
<organism evidence="2 3">
    <name type="scientific">Paracoccus aerius</name>
    <dbReference type="NCBI Taxonomy" id="1915382"/>
    <lineage>
        <taxon>Bacteria</taxon>
        <taxon>Pseudomonadati</taxon>
        <taxon>Pseudomonadota</taxon>
        <taxon>Alphaproteobacteria</taxon>
        <taxon>Rhodobacterales</taxon>
        <taxon>Paracoccaceae</taxon>
        <taxon>Paracoccus</taxon>
    </lineage>
</organism>
<keyword evidence="3" id="KW-1185">Reference proteome</keyword>
<evidence type="ECO:0000313" key="3">
    <source>
        <dbReference type="Proteomes" id="UP000644749"/>
    </source>
</evidence>
<gene>
    <name evidence="2" type="ORF">JL111_04820</name>
</gene>
<protein>
    <submittedName>
        <fullName evidence="2">Uncharacterized protein</fullName>
    </submittedName>
</protein>
<reference evidence="2 3" key="1">
    <citation type="submission" date="2021-01" db="EMBL/GenBank/DDBJ databases">
        <title>011410 draft genome.</title>
        <authorList>
            <person name="Lang L."/>
        </authorList>
    </citation>
    <scope>NUCLEOTIDE SEQUENCE [LARGE SCALE GENOMIC DNA]</scope>
    <source>
        <strain evidence="2 3">KCTC 42845</strain>
    </source>
</reference>
<evidence type="ECO:0000313" key="2">
    <source>
        <dbReference type="EMBL" id="MBL3672804.1"/>
    </source>
</evidence>
<keyword evidence="1" id="KW-0732">Signal</keyword>
<dbReference type="Proteomes" id="UP000644749">
    <property type="component" value="Unassembled WGS sequence"/>
</dbReference>
<feature type="chain" id="PRO_5047171571" evidence="1">
    <location>
        <begin position="23"/>
        <end position="153"/>
    </location>
</feature>